<accession>A0A0G0H0G7</accession>
<comment type="caution">
    <text evidence="1">The sequence shown here is derived from an EMBL/GenBank/DDBJ whole genome shotgun (WGS) entry which is preliminary data.</text>
</comment>
<dbReference type="Proteomes" id="UP000034606">
    <property type="component" value="Unassembled WGS sequence"/>
</dbReference>
<organism evidence="1 2">
    <name type="scientific">Candidatus Nomurabacteria bacterium GW2011_GWA1_36_15</name>
    <dbReference type="NCBI Taxonomy" id="1618728"/>
    <lineage>
        <taxon>Bacteria</taxon>
        <taxon>Candidatus Nomuraibacteriota</taxon>
    </lineage>
</organism>
<proteinExistence type="predicted"/>
<dbReference type="EMBL" id="LBRM01000017">
    <property type="protein sequence ID" value="KKP97437.1"/>
    <property type="molecule type" value="Genomic_DNA"/>
</dbReference>
<evidence type="ECO:0000313" key="2">
    <source>
        <dbReference type="Proteomes" id="UP000034606"/>
    </source>
</evidence>
<dbReference type="AlphaFoldDB" id="A0A0G0H0G7"/>
<name>A0A0G0H0G7_9BACT</name>
<gene>
    <name evidence="1" type="ORF">US05_C0017G0002</name>
</gene>
<reference evidence="1 2" key="1">
    <citation type="journal article" date="2015" name="Nature">
        <title>rRNA introns, odd ribosomes, and small enigmatic genomes across a large radiation of phyla.</title>
        <authorList>
            <person name="Brown C.T."/>
            <person name="Hug L.A."/>
            <person name="Thomas B.C."/>
            <person name="Sharon I."/>
            <person name="Castelle C.J."/>
            <person name="Singh A."/>
            <person name="Wilkins M.J."/>
            <person name="Williams K.H."/>
            <person name="Banfield J.F."/>
        </authorList>
    </citation>
    <scope>NUCLEOTIDE SEQUENCE [LARGE SCALE GENOMIC DNA]</scope>
</reference>
<sequence>MTPYRYIILCMNITEDSSQKYFKRSGFSISKIPETNSKTPDFDGVSILVEVKQIIPDDAEGLGNDSTYNAVKNNLRDAARKFRAYDPDHSKKHIVVVYSDEIVRDDIYSVWTGEWSPEHKDRIFNGGMLLSGDHRQHIDAIVWFKNEADKAPRHVWAVSEDMRQYFPEINHE</sequence>
<protein>
    <submittedName>
        <fullName evidence="1">Uncharacterized protein</fullName>
    </submittedName>
</protein>
<evidence type="ECO:0000313" key="1">
    <source>
        <dbReference type="EMBL" id="KKP97437.1"/>
    </source>
</evidence>